<reference evidence="1" key="1">
    <citation type="submission" date="2021-01" db="UniProtKB">
        <authorList>
            <consortium name="EnsemblPlants"/>
        </authorList>
    </citation>
    <scope>IDENTIFICATION</scope>
</reference>
<proteinExistence type="predicted"/>
<keyword evidence="2" id="KW-1185">Reference proteome</keyword>
<evidence type="ECO:0000313" key="1">
    <source>
        <dbReference type="EnsemblPlants" id="Kaladp0048s0979.1.v1.1.CDS.1"/>
    </source>
</evidence>
<name>A0A7N0U046_KALFE</name>
<dbReference type="Proteomes" id="UP000594263">
    <property type="component" value="Unplaced"/>
</dbReference>
<sequence length="78" mass="8812">MPSKQFGVADIAKAAPSCDWTTCRAVWYMKTSRRNPKIEERRNSDGCWCAGAESRTKAGGERKRRMFSPNFKVVGVKI</sequence>
<accession>A0A7N0U046</accession>
<dbReference type="Gramene" id="Kaladp0048s0979.1.v1.1">
    <property type="protein sequence ID" value="Kaladp0048s0979.1.v1.1.CDS.1"/>
    <property type="gene ID" value="Kaladp0048s0979.v1.1"/>
</dbReference>
<dbReference type="EnsemblPlants" id="Kaladp0048s0979.1.v1.1">
    <property type="protein sequence ID" value="Kaladp0048s0979.1.v1.1.CDS.1"/>
    <property type="gene ID" value="Kaladp0048s0979.v1.1"/>
</dbReference>
<organism evidence="1 2">
    <name type="scientific">Kalanchoe fedtschenkoi</name>
    <name type="common">Lavender scallops</name>
    <name type="synonym">South American air plant</name>
    <dbReference type="NCBI Taxonomy" id="63787"/>
    <lineage>
        <taxon>Eukaryota</taxon>
        <taxon>Viridiplantae</taxon>
        <taxon>Streptophyta</taxon>
        <taxon>Embryophyta</taxon>
        <taxon>Tracheophyta</taxon>
        <taxon>Spermatophyta</taxon>
        <taxon>Magnoliopsida</taxon>
        <taxon>eudicotyledons</taxon>
        <taxon>Gunneridae</taxon>
        <taxon>Pentapetalae</taxon>
        <taxon>Saxifragales</taxon>
        <taxon>Crassulaceae</taxon>
        <taxon>Kalanchoe</taxon>
    </lineage>
</organism>
<evidence type="ECO:0000313" key="2">
    <source>
        <dbReference type="Proteomes" id="UP000594263"/>
    </source>
</evidence>
<protein>
    <submittedName>
        <fullName evidence="1">Uncharacterized protein</fullName>
    </submittedName>
</protein>
<dbReference type="AlphaFoldDB" id="A0A7N0U046"/>